<evidence type="ECO:0000256" key="1">
    <source>
        <dbReference type="SAM" id="Phobius"/>
    </source>
</evidence>
<keyword evidence="3" id="KW-1185">Reference proteome</keyword>
<protein>
    <recommendedName>
        <fullName evidence="4">CUB domain-containing protein</fullName>
    </recommendedName>
</protein>
<evidence type="ECO:0000313" key="2">
    <source>
        <dbReference type="EMBL" id="GIY36191.1"/>
    </source>
</evidence>
<accession>A0AAV4STC8</accession>
<feature type="transmembrane region" description="Helical" evidence="1">
    <location>
        <begin position="29"/>
        <end position="46"/>
    </location>
</feature>
<keyword evidence="1" id="KW-1133">Transmembrane helix</keyword>
<keyword evidence="1" id="KW-0472">Membrane</keyword>
<dbReference type="EMBL" id="BPLR01010020">
    <property type="protein sequence ID" value="GIY36191.1"/>
    <property type="molecule type" value="Genomic_DNA"/>
</dbReference>
<organism evidence="2 3">
    <name type="scientific">Caerostris extrusa</name>
    <name type="common">Bark spider</name>
    <name type="synonym">Caerostris bankana</name>
    <dbReference type="NCBI Taxonomy" id="172846"/>
    <lineage>
        <taxon>Eukaryota</taxon>
        <taxon>Metazoa</taxon>
        <taxon>Ecdysozoa</taxon>
        <taxon>Arthropoda</taxon>
        <taxon>Chelicerata</taxon>
        <taxon>Arachnida</taxon>
        <taxon>Araneae</taxon>
        <taxon>Araneomorphae</taxon>
        <taxon>Entelegynae</taxon>
        <taxon>Araneoidea</taxon>
        <taxon>Araneidae</taxon>
        <taxon>Caerostris</taxon>
    </lineage>
</organism>
<dbReference type="AlphaFoldDB" id="A0AAV4STC8"/>
<dbReference type="Proteomes" id="UP001054945">
    <property type="component" value="Unassembled WGS sequence"/>
</dbReference>
<evidence type="ECO:0008006" key="4">
    <source>
        <dbReference type="Google" id="ProtNLM"/>
    </source>
</evidence>
<sequence length="135" mass="15513">MYETIDPHFSWTKGVRDYSSVAIFQMKEAILLMSLAFWCCFLLAVGDGQEATSGRKKNYVIFPTQEFFPSTSNRTFLSIEQNFSIDPTQELSHECKAIIFSSNPSEELFHQSSRTFGFSINPKQKLSRECKAKIF</sequence>
<comment type="caution">
    <text evidence="2">The sequence shown here is derived from an EMBL/GenBank/DDBJ whole genome shotgun (WGS) entry which is preliminary data.</text>
</comment>
<proteinExistence type="predicted"/>
<name>A0AAV4STC8_CAEEX</name>
<gene>
    <name evidence="2" type="ORF">CEXT_486431</name>
</gene>
<reference evidence="2 3" key="1">
    <citation type="submission" date="2021-06" db="EMBL/GenBank/DDBJ databases">
        <title>Caerostris extrusa draft genome.</title>
        <authorList>
            <person name="Kono N."/>
            <person name="Arakawa K."/>
        </authorList>
    </citation>
    <scope>NUCLEOTIDE SEQUENCE [LARGE SCALE GENOMIC DNA]</scope>
</reference>
<keyword evidence="1" id="KW-0812">Transmembrane</keyword>
<evidence type="ECO:0000313" key="3">
    <source>
        <dbReference type="Proteomes" id="UP001054945"/>
    </source>
</evidence>